<gene>
    <name evidence="2" type="ORF">SEVIR_9G170250v2</name>
</gene>
<dbReference type="EMBL" id="CM016560">
    <property type="protein sequence ID" value="TKV92571.1"/>
    <property type="molecule type" value="Genomic_DNA"/>
</dbReference>
<evidence type="ECO:0000256" key="1">
    <source>
        <dbReference type="SAM" id="SignalP"/>
    </source>
</evidence>
<evidence type="ECO:0000313" key="2">
    <source>
        <dbReference type="EMBL" id="TKV92571.1"/>
    </source>
</evidence>
<feature type="chain" id="PRO_5020814429" evidence="1">
    <location>
        <begin position="23"/>
        <end position="55"/>
    </location>
</feature>
<reference evidence="2" key="1">
    <citation type="submission" date="2019-03" db="EMBL/GenBank/DDBJ databases">
        <title>WGS assembly of Setaria viridis.</title>
        <authorList>
            <person name="Huang P."/>
            <person name="Jenkins J."/>
            <person name="Grimwood J."/>
            <person name="Barry K."/>
            <person name="Healey A."/>
            <person name="Mamidi S."/>
            <person name="Sreedasyam A."/>
            <person name="Shu S."/>
            <person name="Feldman M."/>
            <person name="Wu J."/>
            <person name="Yu Y."/>
            <person name="Chen C."/>
            <person name="Johnson J."/>
            <person name="Rokhsar D."/>
            <person name="Baxter I."/>
            <person name="Schmutz J."/>
            <person name="Brutnell T."/>
            <person name="Kellogg E."/>
        </authorList>
    </citation>
    <scope>NUCLEOTIDE SEQUENCE [LARGE SCALE GENOMIC DNA]</scope>
</reference>
<protein>
    <submittedName>
        <fullName evidence="2">Uncharacterized protein</fullName>
    </submittedName>
</protein>
<proteinExistence type="predicted"/>
<dbReference type="Proteomes" id="UP000298652">
    <property type="component" value="Chromosome 9"/>
</dbReference>
<organism evidence="2 3">
    <name type="scientific">Setaria viridis</name>
    <name type="common">Green bristlegrass</name>
    <name type="synonym">Setaria italica subsp. viridis</name>
    <dbReference type="NCBI Taxonomy" id="4556"/>
    <lineage>
        <taxon>Eukaryota</taxon>
        <taxon>Viridiplantae</taxon>
        <taxon>Streptophyta</taxon>
        <taxon>Embryophyta</taxon>
        <taxon>Tracheophyta</taxon>
        <taxon>Spermatophyta</taxon>
        <taxon>Magnoliopsida</taxon>
        <taxon>Liliopsida</taxon>
        <taxon>Poales</taxon>
        <taxon>Poaceae</taxon>
        <taxon>PACMAD clade</taxon>
        <taxon>Panicoideae</taxon>
        <taxon>Panicodae</taxon>
        <taxon>Paniceae</taxon>
        <taxon>Cenchrinae</taxon>
        <taxon>Setaria</taxon>
    </lineage>
</organism>
<sequence length="55" mass="5898">MGHMDLFFLASFGALFGGRISATDDSAVCVASHAKYYTGANKGHPTPIRRLTNPQ</sequence>
<keyword evidence="1" id="KW-0732">Signal</keyword>
<dbReference type="AlphaFoldDB" id="A0A4U6SVT0"/>
<dbReference type="Gramene" id="TKV92571">
    <property type="protein sequence ID" value="TKV92571"/>
    <property type="gene ID" value="SEVIR_9G170250v2"/>
</dbReference>
<accession>A0A4U6SVT0</accession>
<evidence type="ECO:0000313" key="3">
    <source>
        <dbReference type="Proteomes" id="UP000298652"/>
    </source>
</evidence>
<name>A0A4U6SVT0_SETVI</name>
<keyword evidence="3" id="KW-1185">Reference proteome</keyword>
<feature type="signal peptide" evidence="1">
    <location>
        <begin position="1"/>
        <end position="22"/>
    </location>
</feature>